<proteinExistence type="predicted"/>
<gene>
    <name evidence="2" type="ORF">EHYA_01215</name>
</gene>
<protein>
    <submittedName>
        <fullName evidence="2">Uncharacterized protein</fullName>
    </submittedName>
</protein>
<name>A0A401YG29_9ACTN</name>
<dbReference type="OrthoDB" id="4350368at2"/>
<sequence length="281" mass="29884">MVDFALDYSTLAEAKKDMYDLADRISPTLKSSDFATLGKGGYTDAQAVFGDPTLTTAFRSLYRLSAGPMTRAEDLLKKLGDCFGKVGDAYFNADAQITEGLGVMGATMGLAEWRNKVAAWKYKQDHLDECAKPGPDGTLPEFCKATDPGDKPPLDKVITTPNGGRIETHLTLDADGNVIKEETKVVSNGQTYTSVTTYDSSRLNYTTVSTAPDGGVTTTETHLNANGGGTQKVVDSEGKTHTYARADGKHEWVDTTPKPPEKPVPPGGGGGGGGGRIPRRD</sequence>
<reference evidence="2 3" key="1">
    <citation type="submission" date="2018-12" db="EMBL/GenBank/DDBJ databases">
        <title>Draft genome sequence of Embleya hyalina NBRC 13850T.</title>
        <authorList>
            <person name="Komaki H."/>
            <person name="Hosoyama A."/>
            <person name="Kimura A."/>
            <person name="Ichikawa N."/>
            <person name="Tamura T."/>
        </authorList>
    </citation>
    <scope>NUCLEOTIDE SEQUENCE [LARGE SCALE GENOMIC DNA]</scope>
    <source>
        <strain evidence="2 3">NBRC 13850</strain>
    </source>
</reference>
<comment type="caution">
    <text evidence="2">The sequence shown here is derived from an EMBL/GenBank/DDBJ whole genome shotgun (WGS) entry which is preliminary data.</text>
</comment>
<dbReference type="AlphaFoldDB" id="A0A401YG29"/>
<feature type="region of interest" description="Disordered" evidence="1">
    <location>
        <begin position="243"/>
        <end position="281"/>
    </location>
</feature>
<dbReference type="Proteomes" id="UP000286931">
    <property type="component" value="Unassembled WGS sequence"/>
</dbReference>
<feature type="compositionally biased region" description="Gly residues" evidence="1">
    <location>
        <begin position="267"/>
        <end position="281"/>
    </location>
</feature>
<dbReference type="RefSeq" id="WP_126635844.1">
    <property type="nucleotide sequence ID" value="NZ_BIFH01000014.1"/>
</dbReference>
<evidence type="ECO:0000256" key="1">
    <source>
        <dbReference type="SAM" id="MobiDB-lite"/>
    </source>
</evidence>
<dbReference type="EMBL" id="BIFH01000014">
    <property type="protein sequence ID" value="GCD93571.1"/>
    <property type="molecule type" value="Genomic_DNA"/>
</dbReference>
<feature type="compositionally biased region" description="Basic and acidic residues" evidence="1">
    <location>
        <begin position="243"/>
        <end position="253"/>
    </location>
</feature>
<evidence type="ECO:0000313" key="3">
    <source>
        <dbReference type="Proteomes" id="UP000286931"/>
    </source>
</evidence>
<keyword evidence="3" id="KW-1185">Reference proteome</keyword>
<accession>A0A401YG29</accession>
<organism evidence="2 3">
    <name type="scientific">Embleya hyalina</name>
    <dbReference type="NCBI Taxonomy" id="516124"/>
    <lineage>
        <taxon>Bacteria</taxon>
        <taxon>Bacillati</taxon>
        <taxon>Actinomycetota</taxon>
        <taxon>Actinomycetes</taxon>
        <taxon>Kitasatosporales</taxon>
        <taxon>Streptomycetaceae</taxon>
        <taxon>Embleya</taxon>
    </lineage>
</organism>
<evidence type="ECO:0000313" key="2">
    <source>
        <dbReference type="EMBL" id="GCD93571.1"/>
    </source>
</evidence>